<dbReference type="InterPro" id="IPR001509">
    <property type="entry name" value="Epimerase_deHydtase"/>
</dbReference>
<evidence type="ECO:0000259" key="1">
    <source>
        <dbReference type="Pfam" id="PF01370"/>
    </source>
</evidence>
<sequence>MRVFVTGASGFIGSAVVRNLLDAGHQVLGLARSDASASALAAIGATPHRGDLQDLPSLRSGAELSDGVIHTAFIHDFAKFKENCEIDRAVIETLGAVVAGTERPLVVTSGTGLLANAGLITEADRTTPGAGHPRVASEEAAAAAVAKGARVSVVRLPPSVHGVGDHGFVPLLISLARDKGIAAFVGDGSNRWPAVHRLDAANLFRLALEEGATDARYHGSAEGGVPFREIAEVIGRRLGLPVVSLSPEEAAGHFGWFAHFAAMDNPSSSDWTRQTLGWQPTGPGLIADLDQPAYFGS</sequence>
<dbReference type="Proteomes" id="UP001144805">
    <property type="component" value="Unassembled WGS sequence"/>
</dbReference>
<dbReference type="EMBL" id="JAPKNK010000003">
    <property type="protein sequence ID" value="MCX5569253.1"/>
    <property type="molecule type" value="Genomic_DNA"/>
</dbReference>
<dbReference type="Gene3D" id="3.40.50.720">
    <property type="entry name" value="NAD(P)-binding Rossmann-like Domain"/>
    <property type="match status" value="1"/>
</dbReference>
<dbReference type="RefSeq" id="WP_266338231.1">
    <property type="nucleotide sequence ID" value="NZ_JAPKNK010000003.1"/>
</dbReference>
<evidence type="ECO:0000313" key="2">
    <source>
        <dbReference type="EMBL" id="MCX5569253.1"/>
    </source>
</evidence>
<dbReference type="SUPFAM" id="SSF51735">
    <property type="entry name" value="NAD(P)-binding Rossmann-fold domains"/>
    <property type="match status" value="1"/>
</dbReference>
<dbReference type="PANTHER" id="PTHR48079">
    <property type="entry name" value="PROTEIN YEEZ"/>
    <property type="match status" value="1"/>
</dbReference>
<dbReference type="GO" id="GO:0004029">
    <property type="term" value="F:aldehyde dehydrogenase (NAD+) activity"/>
    <property type="evidence" value="ECO:0007669"/>
    <property type="project" value="TreeGrafter"/>
</dbReference>
<dbReference type="CDD" id="cd05262">
    <property type="entry name" value="SDR_a7"/>
    <property type="match status" value="1"/>
</dbReference>
<dbReference type="Pfam" id="PF01370">
    <property type="entry name" value="Epimerase"/>
    <property type="match status" value="1"/>
</dbReference>
<dbReference type="InterPro" id="IPR036291">
    <property type="entry name" value="NAD(P)-bd_dom_sf"/>
</dbReference>
<dbReference type="InterPro" id="IPR051783">
    <property type="entry name" value="NAD(P)-dependent_oxidoreduct"/>
</dbReference>
<feature type="domain" description="NAD-dependent epimerase/dehydratase" evidence="1">
    <location>
        <begin position="3"/>
        <end position="212"/>
    </location>
</feature>
<organism evidence="2 3">
    <name type="scientific">Kaistia nematophila</name>
    <dbReference type="NCBI Taxonomy" id="2994654"/>
    <lineage>
        <taxon>Bacteria</taxon>
        <taxon>Pseudomonadati</taxon>
        <taxon>Pseudomonadota</taxon>
        <taxon>Alphaproteobacteria</taxon>
        <taxon>Hyphomicrobiales</taxon>
        <taxon>Kaistiaceae</taxon>
        <taxon>Kaistia</taxon>
    </lineage>
</organism>
<protein>
    <submittedName>
        <fullName evidence="2">SDR family oxidoreductase</fullName>
    </submittedName>
</protein>
<accession>A0A9X3IKA4</accession>
<name>A0A9X3IKA4_9HYPH</name>
<evidence type="ECO:0000313" key="3">
    <source>
        <dbReference type="Proteomes" id="UP001144805"/>
    </source>
</evidence>
<dbReference type="PANTHER" id="PTHR48079:SF6">
    <property type="entry name" value="NAD(P)-BINDING DOMAIN-CONTAINING PROTEIN-RELATED"/>
    <property type="match status" value="1"/>
</dbReference>
<reference evidence="2" key="1">
    <citation type="submission" date="2022-11" db="EMBL/GenBank/DDBJ databases">
        <title>Biodiversity and phylogenetic relationships of bacteria.</title>
        <authorList>
            <person name="Machado R.A.R."/>
            <person name="Bhat A."/>
            <person name="Loulou A."/>
            <person name="Kallel S."/>
        </authorList>
    </citation>
    <scope>NUCLEOTIDE SEQUENCE</scope>
    <source>
        <strain evidence="2">K-TC2</strain>
    </source>
</reference>
<keyword evidence="3" id="KW-1185">Reference proteome</keyword>
<gene>
    <name evidence="2" type="ORF">OSH07_08615</name>
</gene>
<dbReference type="GO" id="GO:0005737">
    <property type="term" value="C:cytoplasm"/>
    <property type="evidence" value="ECO:0007669"/>
    <property type="project" value="TreeGrafter"/>
</dbReference>
<proteinExistence type="predicted"/>
<comment type="caution">
    <text evidence="2">The sequence shown here is derived from an EMBL/GenBank/DDBJ whole genome shotgun (WGS) entry which is preliminary data.</text>
</comment>
<dbReference type="AlphaFoldDB" id="A0A9X3IKA4"/>